<evidence type="ECO:0000313" key="2">
    <source>
        <dbReference type="EMBL" id="KAG6960369.1"/>
    </source>
</evidence>
<dbReference type="Proteomes" id="UP000688947">
    <property type="component" value="Unassembled WGS sequence"/>
</dbReference>
<evidence type="ECO:0000313" key="3">
    <source>
        <dbReference type="Proteomes" id="UP000688947"/>
    </source>
</evidence>
<evidence type="ECO:0000256" key="1">
    <source>
        <dbReference type="SAM" id="MobiDB-lite"/>
    </source>
</evidence>
<reference evidence="2" key="1">
    <citation type="submission" date="2021-01" db="EMBL/GenBank/DDBJ databases">
        <title>Phytophthora aleatoria, a newly-described species from Pinus radiata is distinct from Phytophthora cactorum isolates based on comparative genomics.</title>
        <authorList>
            <person name="Mcdougal R."/>
            <person name="Panda P."/>
            <person name="Williams N."/>
            <person name="Studholme D.J."/>
        </authorList>
    </citation>
    <scope>NUCLEOTIDE SEQUENCE</scope>
    <source>
        <strain evidence="2">NZFS 3830</strain>
    </source>
</reference>
<accession>A0A8T1UCT4</accession>
<gene>
    <name evidence="2" type="ORF">JG687_00008267</name>
</gene>
<feature type="region of interest" description="Disordered" evidence="1">
    <location>
        <begin position="1"/>
        <end position="21"/>
    </location>
</feature>
<name>A0A8T1UCT4_9STRA</name>
<dbReference type="AlphaFoldDB" id="A0A8T1UCT4"/>
<sequence length="100" mass="10712">MSPLSMTGSQLGRVESHARPSPSLVVSYAQVFKTGSVRSIAFVRRFGVILESTPAASLLSPPEDLASRSAAVAPRIYLHRWKKRCASSVKTSGGSRIPSQ</sequence>
<feature type="compositionally biased region" description="Polar residues" evidence="1">
    <location>
        <begin position="1"/>
        <end position="10"/>
    </location>
</feature>
<comment type="caution">
    <text evidence="2">The sequence shown here is derived from an EMBL/GenBank/DDBJ whole genome shotgun (WGS) entry which is preliminary data.</text>
</comment>
<dbReference type="EMBL" id="JAENGZ010000390">
    <property type="protein sequence ID" value="KAG6960369.1"/>
    <property type="molecule type" value="Genomic_DNA"/>
</dbReference>
<proteinExistence type="predicted"/>
<organism evidence="2 3">
    <name type="scientific">Phytophthora cactorum</name>
    <dbReference type="NCBI Taxonomy" id="29920"/>
    <lineage>
        <taxon>Eukaryota</taxon>
        <taxon>Sar</taxon>
        <taxon>Stramenopiles</taxon>
        <taxon>Oomycota</taxon>
        <taxon>Peronosporomycetes</taxon>
        <taxon>Peronosporales</taxon>
        <taxon>Peronosporaceae</taxon>
        <taxon>Phytophthora</taxon>
    </lineage>
</organism>
<protein>
    <submittedName>
        <fullName evidence="2">Uncharacterized protein</fullName>
    </submittedName>
</protein>